<feature type="region of interest" description="Disordered" evidence="1">
    <location>
        <begin position="267"/>
        <end position="305"/>
    </location>
</feature>
<keyword evidence="3" id="KW-1185">Reference proteome</keyword>
<proteinExistence type="predicted"/>
<evidence type="ECO:0000313" key="2">
    <source>
        <dbReference type="EMBL" id="KAL0573085.1"/>
    </source>
</evidence>
<feature type="compositionally biased region" description="Basic and acidic residues" evidence="1">
    <location>
        <begin position="280"/>
        <end position="299"/>
    </location>
</feature>
<evidence type="ECO:0000256" key="1">
    <source>
        <dbReference type="SAM" id="MobiDB-lite"/>
    </source>
</evidence>
<comment type="caution">
    <text evidence="2">The sequence shown here is derived from an EMBL/GenBank/DDBJ whole genome shotgun (WGS) entry which is preliminary data.</text>
</comment>
<evidence type="ECO:0000313" key="3">
    <source>
        <dbReference type="Proteomes" id="UP001465976"/>
    </source>
</evidence>
<gene>
    <name evidence="2" type="ORF">V5O48_008879</name>
</gene>
<sequence length="305" mass="33898">MCLWPGDVSFTKTERPAAWRIIRAEGDAAEELVFKVHGIVVNKTLPPQRNALGKSSPRYLAQSVTLSGLGLPYFDDASDAVMQVNARLGQRAGYEQMEACSVIKPGENGENTLVPSNRYFTAKQYTDNLESLPIPQSIDPRGYLQRAAGKMYVYTQENVVQYERRTIYSDGSERYEPIEPQEILTGCIVELQISFMAVQTDGRNERFKTIAVLRVVTILDDALARSAVINCQQDLANRRSDKSSTVPTKIPLILKRRNGNVPGMYGHSHAKNVGGGGGKTAEDMNMDEHEQAEGSSRLEKKQKKD</sequence>
<dbReference type="EMBL" id="JBAHYK010000547">
    <property type="protein sequence ID" value="KAL0573085.1"/>
    <property type="molecule type" value="Genomic_DNA"/>
</dbReference>
<dbReference type="Proteomes" id="UP001465976">
    <property type="component" value="Unassembled WGS sequence"/>
</dbReference>
<organism evidence="2 3">
    <name type="scientific">Marasmius crinis-equi</name>
    <dbReference type="NCBI Taxonomy" id="585013"/>
    <lineage>
        <taxon>Eukaryota</taxon>
        <taxon>Fungi</taxon>
        <taxon>Dikarya</taxon>
        <taxon>Basidiomycota</taxon>
        <taxon>Agaricomycotina</taxon>
        <taxon>Agaricomycetes</taxon>
        <taxon>Agaricomycetidae</taxon>
        <taxon>Agaricales</taxon>
        <taxon>Marasmiineae</taxon>
        <taxon>Marasmiaceae</taxon>
        <taxon>Marasmius</taxon>
    </lineage>
</organism>
<name>A0ABR3FCT8_9AGAR</name>
<accession>A0ABR3FCT8</accession>
<protein>
    <submittedName>
        <fullName evidence="2">Uncharacterized protein</fullName>
    </submittedName>
</protein>
<reference evidence="2 3" key="1">
    <citation type="submission" date="2024-02" db="EMBL/GenBank/DDBJ databases">
        <title>A draft genome for the cacao thread blight pathogen Marasmius crinis-equi.</title>
        <authorList>
            <person name="Cohen S.P."/>
            <person name="Baruah I.K."/>
            <person name="Amoako-Attah I."/>
            <person name="Bukari Y."/>
            <person name="Meinhardt L.W."/>
            <person name="Bailey B.A."/>
        </authorList>
    </citation>
    <scope>NUCLEOTIDE SEQUENCE [LARGE SCALE GENOMIC DNA]</scope>
    <source>
        <strain evidence="2 3">GH-76</strain>
    </source>
</reference>